<dbReference type="AlphaFoldDB" id="A0A940YNG7"/>
<protein>
    <recommendedName>
        <fullName evidence="2">Peptidase M1 membrane alanine aminopeptidase domain-containing protein</fullName>
    </recommendedName>
</protein>
<feature type="transmembrane region" description="Helical" evidence="1">
    <location>
        <begin position="104"/>
        <end position="129"/>
    </location>
</feature>
<feature type="transmembrane region" description="Helical" evidence="1">
    <location>
        <begin position="475"/>
        <end position="497"/>
    </location>
</feature>
<dbReference type="Gene3D" id="1.10.390.10">
    <property type="entry name" value="Neutral Protease Domain 2"/>
    <property type="match status" value="1"/>
</dbReference>
<proteinExistence type="predicted"/>
<evidence type="ECO:0000313" key="4">
    <source>
        <dbReference type="Proteomes" id="UP000678374"/>
    </source>
</evidence>
<feature type="transmembrane region" description="Helical" evidence="1">
    <location>
        <begin position="179"/>
        <end position="199"/>
    </location>
</feature>
<reference evidence="3" key="1">
    <citation type="submission" date="2021-04" db="EMBL/GenBank/DDBJ databases">
        <title>The genome sequence of Ideonella sp. 4Y11.</title>
        <authorList>
            <person name="Liu Y."/>
        </authorList>
    </citation>
    <scope>NUCLEOTIDE SEQUENCE</scope>
    <source>
        <strain evidence="3">4Y11</strain>
    </source>
</reference>
<dbReference type="InterPro" id="IPR014782">
    <property type="entry name" value="Peptidase_M1_dom"/>
</dbReference>
<feature type="transmembrane region" description="Helical" evidence="1">
    <location>
        <begin position="21"/>
        <end position="38"/>
    </location>
</feature>
<dbReference type="InterPro" id="IPR027268">
    <property type="entry name" value="Peptidase_M4/M1_CTD_sf"/>
</dbReference>
<evidence type="ECO:0000313" key="3">
    <source>
        <dbReference type="EMBL" id="MBQ0959153.1"/>
    </source>
</evidence>
<feature type="transmembrane region" description="Helical" evidence="1">
    <location>
        <begin position="442"/>
        <end position="468"/>
    </location>
</feature>
<sequence>MGGSFFSTVARFEWRYQLRSPVFWVGFALFFLLAFGATTVDQIQIGSKGNVNLNSPFAIVQTLAVMSLFAIFVVVAMVAGTVLRDDETGFAPILRSTRLGKGAYLGGRFSGALAAALLVLAAVPLGIGVGALMPWLDPEKIGPFRPGDYLWALFVFALPTLVIIGSAFFALATSTRSMMWSYVGAVALLVLYLVSRGLLRNMERDVVSALSDPFGLSALSIATKYWTAADRNTRLPELSGLFLANRLLWLGVGALVFALTAWRFRFEQRAAKVTAAAPVAVAAAPVAALRPLAAPRADAATRRAQFMALARFDMAFVFRSPAFFVLLFIGVLNAGGGAWFSNEWYGSGSYPVTRLMVEALQGAFTLMPIIIAIYYGGELVWRDRERRMHEIVDATAAPGWAHLLPKIAAIALVLLATSLVAALTGMAVQLAKGFTQLQPLSYLMWFVLPTVLLSLQLAVLSVFVQVLVPQKFIGWGLMLLQVVAAIALASAGFEHNLYNYTGTPPVPLSDMGGMSRFWIGMVWYQLYWSACALLLAVGAFAFWQRGAGSTLRQRWPQARARLRGPAGGLALGATLAWVGLGGWIFWNTNVLNRYQPVPEQEQLLADAERALLPLEKLPQPRITAVTLDVQLYPREARAVTTGRYQVENRSGGPITELVLGWAPRLQIDRLDIPGATLTADHPDWGFRRYRLDTPMQPGEVRQIGFTTTLQERGFVNGAPLTRIVENGSFVDNGDIAPGLGVSREGFLKDRAKRRKQGLPADLRPPTLEDESARAFNGLRGDSDWVQAEITVGTDADQTPIAPGYTVSDVTQNGRRTVRFKTDAPINHFFSIQSARYAVKTDRLGAIELAVYHHPGHDYNVPRMLAAMKASLQLFGQQFSTYQFRQARILEFPSYANFAQSFANTIPYSENIGFLTRLDDPEKIDVVTYVTAHEIAHQWWGHQLAPSPQQGNTLLVESFAQYSALLVMEQLYGPEQMRRFLKYELDRYLRSRGGEVVEEMPLARVENQPYIHYQKGSLAMWWAKEALGVEVVNRTLAKLLQQFAFKPAPYANSTDFLRLLRAEAGPDNAAHQALITDLFEKITLLDLKARDASATRRPDGRWDVRFTVDARKLYADGKGVETEAPLDEEADIGAFTVEPGKKGYTAQSVLAMQRQRLTSGSQQITLTVARKPAYVGIDPYNKRIDRNSEDNLSAVKE</sequence>
<feature type="transmembrane region" description="Helical" evidence="1">
    <location>
        <begin position="58"/>
        <end position="83"/>
    </location>
</feature>
<dbReference type="EMBL" id="JAGQDE010000006">
    <property type="protein sequence ID" value="MBQ0959153.1"/>
    <property type="molecule type" value="Genomic_DNA"/>
</dbReference>
<feature type="transmembrane region" description="Helical" evidence="1">
    <location>
        <begin position="243"/>
        <end position="262"/>
    </location>
</feature>
<feature type="transmembrane region" description="Helical" evidence="1">
    <location>
        <begin position="564"/>
        <end position="586"/>
    </location>
</feature>
<comment type="caution">
    <text evidence="3">The sequence shown here is derived from an EMBL/GenBank/DDBJ whole genome shotgun (WGS) entry which is preliminary data.</text>
</comment>
<dbReference type="GO" id="GO:0008237">
    <property type="term" value="F:metallopeptidase activity"/>
    <property type="evidence" value="ECO:0007669"/>
    <property type="project" value="InterPro"/>
</dbReference>
<feature type="transmembrane region" description="Helical" evidence="1">
    <location>
        <begin position="149"/>
        <end position="172"/>
    </location>
</feature>
<keyword evidence="1" id="KW-0472">Membrane</keyword>
<feature type="domain" description="Peptidase M1 membrane alanine aminopeptidase" evidence="2">
    <location>
        <begin position="867"/>
        <end position="1059"/>
    </location>
</feature>
<feature type="transmembrane region" description="Helical" evidence="1">
    <location>
        <begin position="360"/>
        <end position="381"/>
    </location>
</feature>
<feature type="transmembrane region" description="Helical" evidence="1">
    <location>
        <begin position="316"/>
        <end position="340"/>
    </location>
</feature>
<accession>A0A940YNG7</accession>
<gene>
    <name evidence="3" type="ORF">KAK06_09285</name>
</gene>
<keyword evidence="1" id="KW-1133">Transmembrane helix</keyword>
<dbReference type="Pfam" id="PF01433">
    <property type="entry name" value="Peptidase_M1"/>
    <property type="match status" value="1"/>
</dbReference>
<organism evidence="3 4">
    <name type="scientific">Ideonella aquatica</name>
    <dbReference type="NCBI Taxonomy" id="2824119"/>
    <lineage>
        <taxon>Bacteria</taxon>
        <taxon>Pseudomonadati</taxon>
        <taxon>Pseudomonadota</taxon>
        <taxon>Betaproteobacteria</taxon>
        <taxon>Burkholderiales</taxon>
        <taxon>Sphaerotilaceae</taxon>
        <taxon>Ideonella</taxon>
    </lineage>
</organism>
<dbReference type="RefSeq" id="WP_210801666.1">
    <property type="nucleotide sequence ID" value="NZ_JAGQDE010000006.1"/>
</dbReference>
<evidence type="ECO:0000259" key="2">
    <source>
        <dbReference type="Pfam" id="PF01433"/>
    </source>
</evidence>
<feature type="transmembrane region" description="Helical" evidence="1">
    <location>
        <begin position="517"/>
        <end position="543"/>
    </location>
</feature>
<keyword evidence="1" id="KW-0812">Transmembrane</keyword>
<dbReference type="Proteomes" id="UP000678374">
    <property type="component" value="Unassembled WGS sequence"/>
</dbReference>
<evidence type="ECO:0000256" key="1">
    <source>
        <dbReference type="SAM" id="Phobius"/>
    </source>
</evidence>
<keyword evidence="4" id="KW-1185">Reference proteome</keyword>
<name>A0A940YNG7_9BURK</name>
<feature type="transmembrane region" description="Helical" evidence="1">
    <location>
        <begin position="407"/>
        <end position="430"/>
    </location>
</feature>
<dbReference type="SUPFAM" id="SSF55486">
    <property type="entry name" value="Metalloproteases ('zincins'), catalytic domain"/>
    <property type="match status" value="1"/>
</dbReference>
<dbReference type="GO" id="GO:0008270">
    <property type="term" value="F:zinc ion binding"/>
    <property type="evidence" value="ECO:0007669"/>
    <property type="project" value="InterPro"/>
</dbReference>